<reference evidence="2" key="1">
    <citation type="journal article" date="2023" name="GigaByte">
        <title>Genome assembly of the bearded iris, Iris pallida Lam.</title>
        <authorList>
            <person name="Bruccoleri R.E."/>
            <person name="Oakeley E.J."/>
            <person name="Faust A.M.E."/>
            <person name="Altorfer M."/>
            <person name="Dessus-Babus S."/>
            <person name="Burckhardt D."/>
            <person name="Oertli M."/>
            <person name="Naumann U."/>
            <person name="Petersen F."/>
            <person name="Wong J."/>
        </authorList>
    </citation>
    <scope>NUCLEOTIDE SEQUENCE</scope>
    <source>
        <strain evidence="2">GSM-AAB239-AS_SAM_17_03QT</strain>
    </source>
</reference>
<dbReference type="AlphaFoldDB" id="A0AAX6IMS7"/>
<evidence type="ECO:0000313" key="2">
    <source>
        <dbReference type="EMBL" id="KAJ6853585.1"/>
    </source>
</evidence>
<gene>
    <name evidence="2" type="ORF">M6B38_113175</name>
    <name evidence="1" type="ORF">M6B38_317905</name>
</gene>
<dbReference type="EMBL" id="JANAVB010010600">
    <property type="protein sequence ID" value="KAJ6838530.1"/>
    <property type="molecule type" value="Genomic_DNA"/>
</dbReference>
<comment type="caution">
    <text evidence="2">The sequence shown here is derived from an EMBL/GenBank/DDBJ whole genome shotgun (WGS) entry which is preliminary data.</text>
</comment>
<organism evidence="2 3">
    <name type="scientific">Iris pallida</name>
    <name type="common">Sweet iris</name>
    <dbReference type="NCBI Taxonomy" id="29817"/>
    <lineage>
        <taxon>Eukaryota</taxon>
        <taxon>Viridiplantae</taxon>
        <taxon>Streptophyta</taxon>
        <taxon>Embryophyta</taxon>
        <taxon>Tracheophyta</taxon>
        <taxon>Spermatophyta</taxon>
        <taxon>Magnoliopsida</taxon>
        <taxon>Liliopsida</taxon>
        <taxon>Asparagales</taxon>
        <taxon>Iridaceae</taxon>
        <taxon>Iridoideae</taxon>
        <taxon>Irideae</taxon>
        <taxon>Iris</taxon>
    </lineage>
</organism>
<accession>A0AAX6IMS7</accession>
<sequence>MAKTLPKGKLVPRKDLAEMAFKEPNKRDQCCYNVIAYNKDKPRLQTAVELLRTTQERAATEGGLSSFINSSWQG</sequence>
<dbReference type="EMBL" id="JANAVB010000400">
    <property type="protein sequence ID" value="KAJ6853585.1"/>
    <property type="molecule type" value="Genomic_DNA"/>
</dbReference>
<keyword evidence="3" id="KW-1185">Reference proteome</keyword>
<evidence type="ECO:0000313" key="3">
    <source>
        <dbReference type="Proteomes" id="UP001140949"/>
    </source>
</evidence>
<protein>
    <submittedName>
        <fullName evidence="2">Caffeoylshikimate esterase-like isoform X1</fullName>
    </submittedName>
</protein>
<reference evidence="2" key="2">
    <citation type="submission" date="2023-04" db="EMBL/GenBank/DDBJ databases">
        <authorList>
            <person name="Bruccoleri R.E."/>
            <person name="Oakeley E.J."/>
            <person name="Faust A.-M."/>
            <person name="Dessus-Babus S."/>
            <person name="Altorfer M."/>
            <person name="Burckhardt D."/>
            <person name="Oertli M."/>
            <person name="Naumann U."/>
            <person name="Petersen F."/>
            <person name="Wong J."/>
        </authorList>
    </citation>
    <scope>NUCLEOTIDE SEQUENCE</scope>
    <source>
        <strain evidence="2">GSM-AAB239-AS_SAM_17_03QT</strain>
        <tissue evidence="2">Leaf</tissue>
    </source>
</reference>
<proteinExistence type="predicted"/>
<dbReference type="Proteomes" id="UP001140949">
    <property type="component" value="Unassembled WGS sequence"/>
</dbReference>
<name>A0AAX6IMS7_IRIPA</name>
<evidence type="ECO:0000313" key="1">
    <source>
        <dbReference type="EMBL" id="KAJ6838530.1"/>
    </source>
</evidence>